<protein>
    <submittedName>
        <fullName evidence="4">Rhamnosyltransferase</fullName>
    </submittedName>
</protein>
<dbReference type="AlphaFoldDB" id="A0AA37SYV8"/>
<organism evidence="4 5">
    <name type="scientific">Agaribacter marinus</name>
    <dbReference type="NCBI Taxonomy" id="1431249"/>
    <lineage>
        <taxon>Bacteria</taxon>
        <taxon>Pseudomonadati</taxon>
        <taxon>Pseudomonadota</taxon>
        <taxon>Gammaproteobacteria</taxon>
        <taxon>Alteromonadales</taxon>
        <taxon>Alteromonadaceae</taxon>
        <taxon>Agaribacter</taxon>
    </lineage>
</organism>
<dbReference type="Proteomes" id="UP001156601">
    <property type="component" value="Unassembled WGS sequence"/>
</dbReference>
<reference evidence="4" key="2">
    <citation type="submission" date="2023-01" db="EMBL/GenBank/DDBJ databases">
        <title>Draft genome sequence of Agaribacter marinus strain NBRC 110023.</title>
        <authorList>
            <person name="Sun Q."/>
            <person name="Mori K."/>
        </authorList>
    </citation>
    <scope>NUCLEOTIDE SEQUENCE</scope>
    <source>
        <strain evidence="4">NBRC 110023</strain>
    </source>
</reference>
<dbReference type="Gene3D" id="3.90.550.10">
    <property type="entry name" value="Spore Coat Polysaccharide Biosynthesis Protein SpsA, Chain A"/>
    <property type="match status" value="1"/>
</dbReference>
<dbReference type="GO" id="GO:0016757">
    <property type="term" value="F:glycosyltransferase activity"/>
    <property type="evidence" value="ECO:0007669"/>
    <property type="project" value="UniProtKB-KW"/>
</dbReference>
<dbReference type="InterPro" id="IPR029044">
    <property type="entry name" value="Nucleotide-diphossugar_trans"/>
</dbReference>
<dbReference type="PANTHER" id="PTHR43179:SF12">
    <property type="entry name" value="GALACTOFURANOSYLTRANSFERASE GLFT2"/>
    <property type="match status" value="1"/>
</dbReference>
<evidence type="ECO:0000256" key="1">
    <source>
        <dbReference type="ARBA" id="ARBA00006739"/>
    </source>
</evidence>
<dbReference type="EMBL" id="BSOT01000005">
    <property type="protein sequence ID" value="GLR70854.1"/>
    <property type="molecule type" value="Genomic_DNA"/>
</dbReference>
<dbReference type="PANTHER" id="PTHR43179">
    <property type="entry name" value="RHAMNOSYLTRANSFERASE WBBL"/>
    <property type="match status" value="1"/>
</dbReference>
<evidence type="ECO:0000256" key="3">
    <source>
        <dbReference type="ARBA" id="ARBA00022679"/>
    </source>
</evidence>
<dbReference type="RefSeq" id="WP_284217132.1">
    <property type="nucleotide sequence ID" value="NZ_BSOT01000005.1"/>
</dbReference>
<comment type="caution">
    <text evidence="4">The sequence shown here is derived from an EMBL/GenBank/DDBJ whole genome shotgun (WGS) entry which is preliminary data.</text>
</comment>
<keyword evidence="2" id="KW-0328">Glycosyltransferase</keyword>
<comment type="similarity">
    <text evidence="1">Belongs to the glycosyltransferase 2 family.</text>
</comment>
<evidence type="ECO:0000256" key="2">
    <source>
        <dbReference type="ARBA" id="ARBA00022676"/>
    </source>
</evidence>
<name>A0AA37SYV8_9ALTE</name>
<gene>
    <name evidence="4" type="primary">rfbQ</name>
    <name evidence="4" type="ORF">GCM10007852_17620</name>
</gene>
<accession>A0AA37SYV8</accession>
<sequence>MHSVGAIIVLYYPDCEHVARMLIALRDSVDYMILVDNSETASQLNLCPNAYYMHMGSNVGIAAAQNRGLKRLLELSCDYAFLFDQDSTISVNFIRDMLNAFFSSTDETLAAIGPQVVCNYIGKNEQPKLQKPYRHVGNFQYVRQIISSGMLIDLDKLKKVGMKEEDLFIDGVDHEWCWRAATLDYSVAITSKVEMNHQMGIERKNFLGISYKVGQAIRHYYQVRNILLLMRRPYVPMYWKLRNSAMIVLRLILVILQGENKAARLKYMFLGFMDGLKGKKGKLGQYKKPV</sequence>
<proteinExistence type="inferred from homology"/>
<keyword evidence="5" id="KW-1185">Reference proteome</keyword>
<dbReference type="CDD" id="cd02526">
    <property type="entry name" value="GT2_RfbF_like"/>
    <property type="match status" value="1"/>
</dbReference>
<keyword evidence="3" id="KW-0808">Transferase</keyword>
<reference evidence="4" key="1">
    <citation type="journal article" date="2014" name="Int. J. Syst. Evol. Microbiol.">
        <title>Complete genome sequence of Corynebacterium casei LMG S-19264T (=DSM 44701T), isolated from a smear-ripened cheese.</title>
        <authorList>
            <consortium name="US DOE Joint Genome Institute (JGI-PGF)"/>
            <person name="Walter F."/>
            <person name="Albersmeier A."/>
            <person name="Kalinowski J."/>
            <person name="Ruckert C."/>
        </authorList>
    </citation>
    <scope>NUCLEOTIDE SEQUENCE</scope>
    <source>
        <strain evidence="4">NBRC 110023</strain>
    </source>
</reference>
<dbReference type="SUPFAM" id="SSF53448">
    <property type="entry name" value="Nucleotide-diphospho-sugar transferases"/>
    <property type="match status" value="1"/>
</dbReference>
<evidence type="ECO:0000313" key="5">
    <source>
        <dbReference type="Proteomes" id="UP001156601"/>
    </source>
</evidence>
<evidence type="ECO:0000313" key="4">
    <source>
        <dbReference type="EMBL" id="GLR70854.1"/>
    </source>
</evidence>